<proteinExistence type="predicted"/>
<keyword evidence="4" id="KW-0862">Zinc</keyword>
<accession>A0AAJ1K246</accession>
<dbReference type="GO" id="GO:0046872">
    <property type="term" value="F:metal ion binding"/>
    <property type="evidence" value="ECO:0007669"/>
    <property type="project" value="UniProtKB-KW"/>
</dbReference>
<dbReference type="GO" id="GO:0008237">
    <property type="term" value="F:metallopeptidase activity"/>
    <property type="evidence" value="ECO:0007669"/>
    <property type="project" value="UniProtKB-KW"/>
</dbReference>
<organism evidence="7 8">
    <name type="scientific">Bacillus paranthracis</name>
    <dbReference type="NCBI Taxonomy" id="2026186"/>
    <lineage>
        <taxon>Bacteria</taxon>
        <taxon>Bacillati</taxon>
        <taxon>Bacillota</taxon>
        <taxon>Bacilli</taxon>
        <taxon>Bacillales</taxon>
        <taxon>Bacillaceae</taxon>
        <taxon>Bacillus</taxon>
        <taxon>Bacillus cereus group</taxon>
    </lineage>
</organism>
<evidence type="ECO:0000256" key="5">
    <source>
        <dbReference type="ARBA" id="ARBA00023049"/>
    </source>
</evidence>
<sequence length="111" mass="12660">MTTEMNIDFQPTNKATKENQTEARLAQTYKNYKVYGQDLIVKVDKNGVITTISGKVVQNLDQQPNLTITNFLSKNEVKSKLHDILQILSDVTVTKLSIEILVYKKKEAYHS</sequence>
<evidence type="ECO:0000259" key="6">
    <source>
        <dbReference type="Pfam" id="PF07504"/>
    </source>
</evidence>
<evidence type="ECO:0000313" key="7">
    <source>
        <dbReference type="EMBL" id="MDG0952931.1"/>
    </source>
</evidence>
<dbReference type="InterPro" id="IPR011096">
    <property type="entry name" value="FTP_domain"/>
</dbReference>
<dbReference type="GO" id="GO:0006508">
    <property type="term" value="P:proteolysis"/>
    <property type="evidence" value="ECO:0007669"/>
    <property type="project" value="UniProtKB-KW"/>
</dbReference>
<dbReference type="PANTHER" id="PTHR33794">
    <property type="entry name" value="BACILLOLYSIN"/>
    <property type="match status" value="1"/>
</dbReference>
<name>A0AAJ1K246_9BACI</name>
<dbReference type="RefSeq" id="WP_277616514.1">
    <property type="nucleotide sequence ID" value="NZ_JARPRP010000008.1"/>
</dbReference>
<reference evidence="7" key="1">
    <citation type="submission" date="2023-03" db="EMBL/GenBank/DDBJ databases">
        <title>Genetic diversity of Bacillus cereus sensu lato isolates from Slovenia.</title>
        <authorList>
            <person name="Abdelli M."/>
        </authorList>
    </citation>
    <scope>NUCLEOTIDE SEQUENCE</scope>
    <source>
        <strain evidence="7">SIBC39</strain>
    </source>
</reference>
<comment type="caution">
    <text evidence="7">The sequence shown here is derived from an EMBL/GenBank/DDBJ whole genome shotgun (WGS) entry which is preliminary data.</text>
</comment>
<keyword evidence="1" id="KW-0645">Protease</keyword>
<evidence type="ECO:0000256" key="1">
    <source>
        <dbReference type="ARBA" id="ARBA00022670"/>
    </source>
</evidence>
<evidence type="ECO:0000256" key="4">
    <source>
        <dbReference type="ARBA" id="ARBA00022833"/>
    </source>
</evidence>
<keyword evidence="3" id="KW-0378">Hydrolase</keyword>
<evidence type="ECO:0000256" key="3">
    <source>
        <dbReference type="ARBA" id="ARBA00022801"/>
    </source>
</evidence>
<dbReference type="Proteomes" id="UP001216801">
    <property type="component" value="Unassembled WGS sequence"/>
</dbReference>
<evidence type="ECO:0000256" key="2">
    <source>
        <dbReference type="ARBA" id="ARBA00022723"/>
    </source>
</evidence>
<feature type="domain" description="FTP" evidence="6">
    <location>
        <begin position="21"/>
        <end position="55"/>
    </location>
</feature>
<keyword evidence="5" id="KW-0482">Metalloprotease</keyword>
<dbReference type="AlphaFoldDB" id="A0AAJ1K246"/>
<protein>
    <submittedName>
        <fullName evidence="7">Bacillolysin</fullName>
    </submittedName>
</protein>
<dbReference type="PANTHER" id="PTHR33794:SF3">
    <property type="entry name" value="NEUTRAL PROTEASE B"/>
    <property type="match status" value="1"/>
</dbReference>
<evidence type="ECO:0000313" key="8">
    <source>
        <dbReference type="Proteomes" id="UP001216801"/>
    </source>
</evidence>
<dbReference type="InterPro" id="IPR050728">
    <property type="entry name" value="Zinc_Metalloprotease_M4"/>
</dbReference>
<dbReference type="EMBL" id="JARPRR010000006">
    <property type="protein sequence ID" value="MDG0952931.1"/>
    <property type="molecule type" value="Genomic_DNA"/>
</dbReference>
<dbReference type="Gene3D" id="3.10.450.490">
    <property type="match status" value="1"/>
</dbReference>
<dbReference type="Pfam" id="PF07504">
    <property type="entry name" value="FTP"/>
    <property type="match status" value="1"/>
</dbReference>
<keyword evidence="2" id="KW-0479">Metal-binding</keyword>
<gene>
    <name evidence="7" type="ORF">P6U19_10035</name>
</gene>